<keyword evidence="4" id="KW-1185">Reference proteome</keyword>
<feature type="domain" description="Response regulatory" evidence="2">
    <location>
        <begin position="9"/>
        <end position="131"/>
    </location>
</feature>
<dbReference type="InterPro" id="IPR001789">
    <property type="entry name" value="Sig_transdc_resp-reg_receiver"/>
</dbReference>
<reference evidence="3 4" key="2">
    <citation type="journal article" date="2016" name="Genome Announc.">
        <title>Complete Genome Sequence of Algoriphagus sp. Strain M8-2, Isolated from a Brackish Lake.</title>
        <authorList>
            <person name="Muraguchi Y."/>
            <person name="Kushimoto K."/>
            <person name="Ohtsubo Y."/>
            <person name="Suzuki T."/>
            <person name="Dohra H."/>
            <person name="Kimbara K."/>
            <person name="Shintani M."/>
        </authorList>
    </citation>
    <scope>NUCLEOTIDE SEQUENCE [LARGE SCALE GENOMIC DNA]</scope>
    <source>
        <strain evidence="3 4">M8-2</strain>
    </source>
</reference>
<proteinExistence type="predicted"/>
<organism evidence="3 4">
    <name type="scientific">Algoriphagus sanaruensis</name>
    <dbReference type="NCBI Taxonomy" id="1727163"/>
    <lineage>
        <taxon>Bacteria</taxon>
        <taxon>Pseudomonadati</taxon>
        <taxon>Bacteroidota</taxon>
        <taxon>Cytophagia</taxon>
        <taxon>Cytophagales</taxon>
        <taxon>Cyclobacteriaceae</taxon>
        <taxon>Algoriphagus</taxon>
    </lineage>
</organism>
<dbReference type="STRING" id="1727163.AO498_13025"/>
<evidence type="ECO:0000313" key="4">
    <source>
        <dbReference type="Proteomes" id="UP000073816"/>
    </source>
</evidence>
<dbReference type="Pfam" id="PF00072">
    <property type="entry name" value="Response_reg"/>
    <property type="match status" value="1"/>
</dbReference>
<dbReference type="SMART" id="SM00448">
    <property type="entry name" value="REC"/>
    <property type="match status" value="1"/>
</dbReference>
<dbReference type="Proteomes" id="UP000073816">
    <property type="component" value="Chromosome"/>
</dbReference>
<evidence type="ECO:0000256" key="1">
    <source>
        <dbReference type="PROSITE-ProRule" id="PRU00169"/>
    </source>
</evidence>
<dbReference type="EMBL" id="CP012836">
    <property type="protein sequence ID" value="AMQ57363.1"/>
    <property type="molecule type" value="Genomic_DNA"/>
</dbReference>
<dbReference type="InterPro" id="IPR011006">
    <property type="entry name" value="CheY-like_superfamily"/>
</dbReference>
<dbReference type="CDD" id="cd00156">
    <property type="entry name" value="REC"/>
    <property type="match status" value="1"/>
</dbReference>
<dbReference type="AlphaFoldDB" id="A0A142EQF8"/>
<dbReference type="GO" id="GO:0000160">
    <property type="term" value="P:phosphorelay signal transduction system"/>
    <property type="evidence" value="ECO:0007669"/>
    <property type="project" value="InterPro"/>
</dbReference>
<dbReference type="PROSITE" id="PS50110">
    <property type="entry name" value="RESPONSE_REGULATORY"/>
    <property type="match status" value="1"/>
</dbReference>
<evidence type="ECO:0000313" key="3">
    <source>
        <dbReference type="EMBL" id="AMQ57363.1"/>
    </source>
</evidence>
<keyword evidence="1" id="KW-0597">Phosphoprotein</keyword>
<gene>
    <name evidence="3" type="ORF">AO498_13025</name>
</gene>
<dbReference type="SUPFAM" id="SSF52172">
    <property type="entry name" value="CheY-like"/>
    <property type="match status" value="1"/>
</dbReference>
<sequence>MDQNPNHPELILIDDDEILLVILEKMILIVIPNCSIKSFATGTAALDYLKGIEDELTPRFLLIDINLKDMLGWEFISQAEVLNSTNFKSIVITSSVSESNPVIAKQYESVIGFFEKPLTMDVIQKIVQLIQSY</sequence>
<dbReference type="Gene3D" id="3.40.50.2300">
    <property type="match status" value="1"/>
</dbReference>
<name>A0A142EQF8_9BACT</name>
<feature type="modified residue" description="4-aspartylphosphate" evidence="1">
    <location>
        <position position="64"/>
    </location>
</feature>
<accession>A0A142EQF8</accession>
<evidence type="ECO:0000259" key="2">
    <source>
        <dbReference type="PROSITE" id="PS50110"/>
    </source>
</evidence>
<dbReference type="OrthoDB" id="827995at2"/>
<dbReference type="RefSeq" id="WP_067548440.1">
    <property type="nucleotide sequence ID" value="NZ_CP012836.1"/>
</dbReference>
<protein>
    <recommendedName>
        <fullName evidence="2">Response regulatory domain-containing protein</fullName>
    </recommendedName>
</protein>
<reference evidence="4" key="1">
    <citation type="submission" date="2015-09" db="EMBL/GenBank/DDBJ databases">
        <title>Complete sequence of Algoriphagus sp. M8-2.</title>
        <authorList>
            <person name="Shintani M."/>
        </authorList>
    </citation>
    <scope>NUCLEOTIDE SEQUENCE [LARGE SCALE GENOMIC DNA]</scope>
    <source>
        <strain evidence="4">M8-2</strain>
    </source>
</reference>
<dbReference type="KEGG" id="alm:AO498_13025"/>